<comment type="caution">
    <text evidence="3">The sequence shown here is derived from an EMBL/GenBank/DDBJ whole genome shotgun (WGS) entry which is preliminary data.</text>
</comment>
<sequence>DNDTKIIELRERTHQALRRITVPMETMKLIDTFQRLGIGYNFEDEINALLKGFSDGHPDEDLLAIALHFRLLRHYGYQISTGTNSTPCLILG</sequence>
<organism evidence="3 4">
    <name type="scientific">Ilex paraguariensis</name>
    <name type="common">yerba mate</name>
    <dbReference type="NCBI Taxonomy" id="185542"/>
    <lineage>
        <taxon>Eukaryota</taxon>
        <taxon>Viridiplantae</taxon>
        <taxon>Streptophyta</taxon>
        <taxon>Embryophyta</taxon>
        <taxon>Tracheophyta</taxon>
        <taxon>Spermatophyta</taxon>
        <taxon>Magnoliopsida</taxon>
        <taxon>eudicotyledons</taxon>
        <taxon>Gunneridae</taxon>
        <taxon>Pentapetalae</taxon>
        <taxon>asterids</taxon>
        <taxon>campanulids</taxon>
        <taxon>Aquifoliales</taxon>
        <taxon>Aquifoliaceae</taxon>
        <taxon>Ilex</taxon>
    </lineage>
</organism>
<dbReference type="PANTHER" id="PTHR31225">
    <property type="entry name" value="OS04G0344100 PROTEIN-RELATED"/>
    <property type="match status" value="1"/>
</dbReference>
<dbReference type="InterPro" id="IPR008930">
    <property type="entry name" value="Terpenoid_cyclase/PrenylTrfase"/>
</dbReference>
<dbReference type="PANTHER" id="PTHR31225:SF137">
    <property type="entry name" value="TERPENE SYNTHASE 11-RELATED"/>
    <property type="match status" value="1"/>
</dbReference>
<feature type="domain" description="Terpene synthase N-terminal" evidence="2">
    <location>
        <begin position="10"/>
        <end position="81"/>
    </location>
</feature>
<reference evidence="3 4" key="1">
    <citation type="submission" date="2024-02" db="EMBL/GenBank/DDBJ databases">
        <authorList>
            <person name="Vignale AGUSTIN F."/>
            <person name="Sosa J E."/>
            <person name="Modenutti C."/>
        </authorList>
    </citation>
    <scope>NUCLEOTIDE SEQUENCE [LARGE SCALE GENOMIC DNA]</scope>
</reference>
<dbReference type="InterPro" id="IPR050148">
    <property type="entry name" value="Terpene_synthase-like"/>
</dbReference>
<evidence type="ECO:0000313" key="3">
    <source>
        <dbReference type="EMBL" id="CAK9178937.1"/>
    </source>
</evidence>
<proteinExistence type="predicted"/>
<keyword evidence="1" id="KW-0460">Magnesium</keyword>
<keyword evidence="4" id="KW-1185">Reference proteome</keyword>
<dbReference type="InterPro" id="IPR036965">
    <property type="entry name" value="Terpene_synth_N_sf"/>
</dbReference>
<gene>
    <name evidence="3" type="ORF">ILEXP_LOCUS48871</name>
</gene>
<dbReference type="Proteomes" id="UP001642360">
    <property type="component" value="Unassembled WGS sequence"/>
</dbReference>
<protein>
    <recommendedName>
        <fullName evidence="2">Terpene synthase N-terminal domain-containing protein</fullName>
    </recommendedName>
</protein>
<dbReference type="AlphaFoldDB" id="A0ABC8UAZ3"/>
<evidence type="ECO:0000313" key="4">
    <source>
        <dbReference type="Proteomes" id="UP001642360"/>
    </source>
</evidence>
<dbReference type="SUPFAM" id="SSF48239">
    <property type="entry name" value="Terpenoid cyclases/Protein prenyltransferases"/>
    <property type="match status" value="1"/>
</dbReference>
<dbReference type="EMBL" id="CAUOFW020007369">
    <property type="protein sequence ID" value="CAK9178937.1"/>
    <property type="molecule type" value="Genomic_DNA"/>
</dbReference>
<dbReference type="Gene3D" id="1.50.10.130">
    <property type="entry name" value="Terpene synthase, N-terminal domain"/>
    <property type="match status" value="1"/>
</dbReference>
<dbReference type="InterPro" id="IPR001906">
    <property type="entry name" value="Terpene_synth_N"/>
</dbReference>
<name>A0ABC8UAZ3_9AQUA</name>
<feature type="non-terminal residue" evidence="3">
    <location>
        <position position="1"/>
    </location>
</feature>
<dbReference type="Pfam" id="PF01397">
    <property type="entry name" value="Terpene_synth"/>
    <property type="match status" value="1"/>
</dbReference>
<evidence type="ECO:0000259" key="2">
    <source>
        <dbReference type="Pfam" id="PF01397"/>
    </source>
</evidence>
<evidence type="ECO:0000256" key="1">
    <source>
        <dbReference type="ARBA" id="ARBA00022842"/>
    </source>
</evidence>
<accession>A0ABC8UAZ3</accession>